<feature type="region of interest" description="Disordered" evidence="1">
    <location>
        <begin position="132"/>
        <end position="156"/>
    </location>
</feature>
<evidence type="ECO:0000313" key="3">
    <source>
        <dbReference type="Proteomes" id="UP001499895"/>
    </source>
</evidence>
<evidence type="ECO:0000313" key="2">
    <source>
        <dbReference type="EMBL" id="GAA0454208.1"/>
    </source>
</evidence>
<dbReference type="RefSeq" id="WP_344087944.1">
    <property type="nucleotide sequence ID" value="NZ_BAAAHB010000011.1"/>
</dbReference>
<dbReference type="Pfam" id="PF05119">
    <property type="entry name" value="Terminase_4"/>
    <property type="match status" value="1"/>
</dbReference>
<dbReference type="EMBL" id="BAAAHB010000011">
    <property type="protein sequence ID" value="GAA0454208.1"/>
    <property type="molecule type" value="Genomic_DNA"/>
</dbReference>
<reference evidence="2 3" key="1">
    <citation type="journal article" date="2019" name="Int. J. Syst. Evol. Microbiol.">
        <title>The Global Catalogue of Microorganisms (GCM) 10K type strain sequencing project: providing services to taxonomists for standard genome sequencing and annotation.</title>
        <authorList>
            <consortium name="The Broad Institute Genomics Platform"/>
            <consortium name="The Broad Institute Genome Sequencing Center for Infectious Disease"/>
            <person name="Wu L."/>
            <person name="Ma J."/>
        </authorList>
    </citation>
    <scope>NUCLEOTIDE SEQUENCE [LARGE SCALE GENOMIC DNA]</scope>
    <source>
        <strain evidence="2 3">JCM 10649</strain>
    </source>
</reference>
<feature type="compositionally biased region" description="Low complexity" evidence="1">
    <location>
        <begin position="1"/>
        <end position="12"/>
    </location>
</feature>
<keyword evidence="3" id="KW-1185">Reference proteome</keyword>
<comment type="caution">
    <text evidence="2">The sequence shown here is derived from an EMBL/GenBank/DDBJ whole genome shotgun (WGS) entry which is preliminary data.</text>
</comment>
<feature type="region of interest" description="Disordered" evidence="1">
    <location>
        <begin position="1"/>
        <end position="40"/>
    </location>
</feature>
<sequence length="156" mass="16205">MAKAPAPAALKLITGRSPGRDSGGRKVNPGPAFKRVPPAAPDWLSPEAAAEWDRVLPELSRLDLVKESDRAALAAYCEAWAVFVAATQTVQREGLTIEARQGTLAHPAVAIARNAGREMRSWAAHFGLTPSTEQALARGGGGDGDEANPFAGSGPG</sequence>
<organism evidence="2 3">
    <name type="scientific">Streptomyces stramineus</name>
    <dbReference type="NCBI Taxonomy" id="173861"/>
    <lineage>
        <taxon>Bacteria</taxon>
        <taxon>Bacillati</taxon>
        <taxon>Actinomycetota</taxon>
        <taxon>Actinomycetes</taxon>
        <taxon>Kitasatosporales</taxon>
        <taxon>Streptomycetaceae</taxon>
        <taxon>Streptomyces</taxon>
    </lineage>
</organism>
<proteinExistence type="predicted"/>
<dbReference type="InterPro" id="IPR006448">
    <property type="entry name" value="Phage_term_ssu_P27"/>
</dbReference>
<protein>
    <submittedName>
        <fullName evidence="2">Phage terminase small subunit P27 family</fullName>
    </submittedName>
</protein>
<dbReference type="NCBIfam" id="TIGR01558">
    <property type="entry name" value="sm_term_P27"/>
    <property type="match status" value="1"/>
</dbReference>
<name>A0ABN0ZPD7_9ACTN</name>
<evidence type="ECO:0000256" key="1">
    <source>
        <dbReference type="SAM" id="MobiDB-lite"/>
    </source>
</evidence>
<dbReference type="Proteomes" id="UP001499895">
    <property type="component" value="Unassembled WGS sequence"/>
</dbReference>
<gene>
    <name evidence="2" type="ORF">GCM10009544_16230</name>
</gene>
<accession>A0ABN0ZPD7</accession>